<dbReference type="InterPro" id="IPR011333">
    <property type="entry name" value="SKP1/BTB/POZ_sf"/>
</dbReference>
<feature type="repeat" description="ANK" evidence="3">
    <location>
        <begin position="29"/>
        <end position="61"/>
    </location>
</feature>
<dbReference type="InterPro" id="IPR002110">
    <property type="entry name" value="Ankyrin_rpt"/>
</dbReference>
<dbReference type="PANTHER" id="PTHR24198">
    <property type="entry name" value="ANKYRIN REPEAT AND PROTEIN KINASE DOMAIN-CONTAINING PROTEIN"/>
    <property type="match status" value="1"/>
</dbReference>
<dbReference type="SUPFAM" id="SSF48403">
    <property type="entry name" value="Ankyrin repeat"/>
    <property type="match status" value="2"/>
</dbReference>
<dbReference type="PROSITE" id="PS50297">
    <property type="entry name" value="ANK_REP_REGION"/>
    <property type="match status" value="1"/>
</dbReference>
<accession>A0ABQ8YDU9</accession>
<evidence type="ECO:0000259" key="4">
    <source>
        <dbReference type="PROSITE" id="PS50097"/>
    </source>
</evidence>
<dbReference type="SMART" id="SM00225">
    <property type="entry name" value="BTB"/>
    <property type="match status" value="1"/>
</dbReference>
<dbReference type="Gene3D" id="3.30.710.10">
    <property type="entry name" value="Potassium Channel Kv1.1, Chain A"/>
    <property type="match status" value="1"/>
</dbReference>
<evidence type="ECO:0000313" key="5">
    <source>
        <dbReference type="EMBL" id="KAJ6242736.1"/>
    </source>
</evidence>
<feature type="repeat" description="ANK" evidence="3">
    <location>
        <begin position="586"/>
        <end position="618"/>
    </location>
</feature>
<evidence type="ECO:0000256" key="2">
    <source>
        <dbReference type="ARBA" id="ARBA00023043"/>
    </source>
</evidence>
<comment type="caution">
    <text evidence="5">The sequence shown here is derived from an EMBL/GenBank/DDBJ whole genome shotgun (WGS) entry which is preliminary data.</text>
</comment>
<organism evidence="5 6">
    <name type="scientific">Anaeramoeba flamelloides</name>
    <dbReference type="NCBI Taxonomy" id="1746091"/>
    <lineage>
        <taxon>Eukaryota</taxon>
        <taxon>Metamonada</taxon>
        <taxon>Anaeramoebidae</taxon>
        <taxon>Anaeramoeba</taxon>
    </lineage>
</organism>
<dbReference type="Proteomes" id="UP001150062">
    <property type="component" value="Unassembled WGS sequence"/>
</dbReference>
<dbReference type="EMBL" id="JAOAOG010000173">
    <property type="protein sequence ID" value="KAJ6242736.1"/>
    <property type="molecule type" value="Genomic_DNA"/>
</dbReference>
<protein>
    <submittedName>
        <fullName evidence="5">Ankyrin repeat-containing protein</fullName>
    </submittedName>
</protein>
<sequence>MQKALETKNHFKAKELLRKKPSLVNDLYEGQTALKIAIKKHDFEMVKILMRHGADPIQTDWGGIVPINYAIKDKRPHKYVEHMINTSKNPEDVIEKEPYRKIKIRVLKKTEKWKNKNHQLKILRESLKKYKNSDTAFRLIRQNKSLTFKEKDELFLLSLSNKNIAASKYLLNNGADPNAIHDIGENKIPAIVYALFYQAPLELIKLMTEKGLHLDTVASSDAYSAYKLTKFTINNLKSTQIENLSILHFAVIFEVSLDVFDYLLENGVSIFTKDSGDMNALNYAVRKRNCSHYSIKILEKYLGIMKNDKLKKQFSSEKFVDNSRYNNFLIYSLHNSTSNVSEALLLAGASPNSSDKYNVSPITWAFYYKKPIKIIQLMIEKGLNLDTSYSGMDIFYQRNSRKTLTKVKFCSSSCSYEIYKISVLHYAIYFEVSLEIFILLLKAGAPPWKYMTSRNISLFDYIIKFHPQKKEFLKAILTYSETIPEEFKSHELIISCLKLHDRNDDIVLLLIKMGARLEKSIQYKSLRDLIFRTNCSLYFFKKLLKLDYGKIPIYKTGDICKLIMHKQTKYIETFLIEGADPNEVYQYLTPLYHACYKNRKDLIALLLRFGADPEMTVPKINGKAGDVLDKEEVQELLEIYTNYVKNYLQLYTRKENCDVTIVSSDDKKVSFHKLIFQCRLGGLVDYELFINTLKNFEKEEIDLIMKWIYGGTCNDENKTLLTFLISALNLPEEIFKEKSLKRGLKRDLANLYDDNDSKDFFLVVSELNKEGETIEREIPVHKLILIAHSELFREMFVNVDKESNRVHDYTGRSYEAIFYLIKYYYTDQLDEAISDKAMDELYYAEEFYQLSEYNSLFPRICVLKRKRKKLLKQQRKLKNKKSTTKVIKDKK</sequence>
<keyword evidence="2 3" id="KW-0040">ANK repeat</keyword>
<dbReference type="PROSITE" id="PS50097">
    <property type="entry name" value="BTB"/>
    <property type="match status" value="1"/>
</dbReference>
<dbReference type="SMART" id="SM00248">
    <property type="entry name" value="ANK"/>
    <property type="match status" value="9"/>
</dbReference>
<proteinExistence type="predicted"/>
<evidence type="ECO:0000256" key="3">
    <source>
        <dbReference type="PROSITE-ProRule" id="PRU00023"/>
    </source>
</evidence>
<name>A0ABQ8YDU9_9EUKA</name>
<keyword evidence="6" id="KW-1185">Reference proteome</keyword>
<reference evidence="5" key="1">
    <citation type="submission" date="2022-08" db="EMBL/GenBank/DDBJ databases">
        <title>Novel sulfate-reducing endosymbionts in the free-living metamonad Anaeramoeba.</title>
        <authorList>
            <person name="Jerlstrom-Hultqvist J."/>
            <person name="Cepicka I."/>
            <person name="Gallot-Lavallee L."/>
            <person name="Salas-Leiva D."/>
            <person name="Curtis B.A."/>
            <person name="Zahonova K."/>
            <person name="Pipaliya S."/>
            <person name="Dacks J."/>
            <person name="Roger A.J."/>
        </authorList>
    </citation>
    <scope>NUCLEOTIDE SEQUENCE</scope>
    <source>
        <strain evidence="5">Schooner1</strain>
    </source>
</reference>
<dbReference type="InterPro" id="IPR036770">
    <property type="entry name" value="Ankyrin_rpt-contain_sf"/>
</dbReference>
<evidence type="ECO:0000313" key="6">
    <source>
        <dbReference type="Proteomes" id="UP001150062"/>
    </source>
</evidence>
<dbReference type="Pfam" id="PF00651">
    <property type="entry name" value="BTB"/>
    <property type="match status" value="1"/>
</dbReference>
<dbReference type="Pfam" id="PF13606">
    <property type="entry name" value="Ank_3"/>
    <property type="match status" value="1"/>
</dbReference>
<gene>
    <name evidence="5" type="ORF">M0813_02584</name>
</gene>
<dbReference type="PROSITE" id="PS50088">
    <property type="entry name" value="ANK_REPEAT"/>
    <property type="match status" value="2"/>
</dbReference>
<dbReference type="CDD" id="cd18186">
    <property type="entry name" value="BTB_POZ_ZBTB_KLHL-like"/>
    <property type="match status" value="1"/>
</dbReference>
<keyword evidence="1" id="KW-0677">Repeat</keyword>
<dbReference type="Gene3D" id="1.25.40.20">
    <property type="entry name" value="Ankyrin repeat-containing domain"/>
    <property type="match status" value="4"/>
</dbReference>
<dbReference type="SUPFAM" id="SSF54695">
    <property type="entry name" value="POZ domain"/>
    <property type="match status" value="1"/>
</dbReference>
<dbReference type="PANTHER" id="PTHR24198:SF165">
    <property type="entry name" value="ANKYRIN REPEAT-CONTAINING PROTEIN-RELATED"/>
    <property type="match status" value="1"/>
</dbReference>
<dbReference type="InterPro" id="IPR000210">
    <property type="entry name" value="BTB/POZ_dom"/>
</dbReference>
<dbReference type="Pfam" id="PF00023">
    <property type="entry name" value="Ank"/>
    <property type="match status" value="1"/>
</dbReference>
<evidence type="ECO:0000256" key="1">
    <source>
        <dbReference type="ARBA" id="ARBA00022737"/>
    </source>
</evidence>
<feature type="domain" description="BTB" evidence="4">
    <location>
        <begin position="758"/>
        <end position="833"/>
    </location>
</feature>